<name>S7P2D5_MYOBR</name>
<evidence type="ECO:0000313" key="16">
    <source>
        <dbReference type="Proteomes" id="UP000052978"/>
    </source>
</evidence>
<dbReference type="GO" id="GO:0005743">
    <property type="term" value="C:mitochondrial inner membrane"/>
    <property type="evidence" value="ECO:0007669"/>
    <property type="project" value="UniProtKB-SubCell"/>
</dbReference>
<evidence type="ECO:0000256" key="1">
    <source>
        <dbReference type="ARBA" id="ARBA00004273"/>
    </source>
</evidence>
<keyword evidence="5" id="KW-0999">Mitochondrion inner membrane</keyword>
<keyword evidence="16" id="KW-1185">Reference proteome</keyword>
<evidence type="ECO:0000256" key="6">
    <source>
        <dbReference type="ARBA" id="ARBA00022946"/>
    </source>
</evidence>
<proteinExistence type="inferred from homology"/>
<keyword evidence="3" id="KW-0813">Transport</keyword>
<organism evidence="15 16">
    <name type="scientific">Myotis brandtii</name>
    <name type="common">Brandt's bat</name>
    <dbReference type="NCBI Taxonomy" id="109478"/>
    <lineage>
        <taxon>Eukaryota</taxon>
        <taxon>Metazoa</taxon>
        <taxon>Chordata</taxon>
        <taxon>Craniata</taxon>
        <taxon>Vertebrata</taxon>
        <taxon>Euteleostomi</taxon>
        <taxon>Mammalia</taxon>
        <taxon>Eutheria</taxon>
        <taxon>Laurasiatheria</taxon>
        <taxon>Chiroptera</taxon>
        <taxon>Yangochiroptera</taxon>
        <taxon>Vespertilionidae</taxon>
        <taxon>Myotis</taxon>
    </lineage>
</organism>
<dbReference type="NCBIfam" id="TIGR01145">
    <property type="entry name" value="ATP_synt_delta"/>
    <property type="match status" value="1"/>
</dbReference>
<dbReference type="PRINTS" id="PR00125">
    <property type="entry name" value="ATPASEDELTA"/>
</dbReference>
<dbReference type="GO" id="GO:0045259">
    <property type="term" value="C:proton-transporting ATP synthase complex"/>
    <property type="evidence" value="ECO:0007669"/>
    <property type="project" value="UniProtKB-ARBA"/>
</dbReference>
<evidence type="ECO:0000256" key="7">
    <source>
        <dbReference type="ARBA" id="ARBA00023065"/>
    </source>
</evidence>
<evidence type="ECO:0000313" key="15">
    <source>
        <dbReference type="EMBL" id="EPQ04283.1"/>
    </source>
</evidence>
<comment type="similarity">
    <text evidence="2">Belongs to the ATPase delta chain family.</text>
</comment>
<keyword evidence="4" id="KW-0375">Hydrogen ion transport</keyword>
<dbReference type="eggNOG" id="KOG1662">
    <property type="taxonomic scope" value="Eukaryota"/>
</dbReference>
<keyword evidence="9" id="KW-0472">Membrane</keyword>
<evidence type="ECO:0000256" key="4">
    <source>
        <dbReference type="ARBA" id="ARBA00022781"/>
    </source>
</evidence>
<dbReference type="PANTHER" id="PTHR11910">
    <property type="entry name" value="ATP SYNTHASE DELTA CHAIN"/>
    <property type="match status" value="1"/>
</dbReference>
<dbReference type="EMBL" id="KE161512">
    <property type="protein sequence ID" value="EPQ04283.1"/>
    <property type="molecule type" value="Genomic_DNA"/>
</dbReference>
<evidence type="ECO:0000256" key="2">
    <source>
        <dbReference type="ARBA" id="ARBA00007046"/>
    </source>
</evidence>
<evidence type="ECO:0000256" key="10">
    <source>
        <dbReference type="ARBA" id="ARBA00023310"/>
    </source>
</evidence>
<dbReference type="PROSITE" id="PS00389">
    <property type="entry name" value="ATPASE_DELTA"/>
    <property type="match status" value="1"/>
</dbReference>
<comment type="subcellular location">
    <subcellularLocation>
        <location evidence="1">Mitochondrion inner membrane</location>
    </subcellularLocation>
</comment>
<dbReference type="AlphaFoldDB" id="S7P2D5"/>
<evidence type="ECO:0000256" key="9">
    <source>
        <dbReference type="ARBA" id="ARBA00023136"/>
    </source>
</evidence>
<reference evidence="15 16" key="1">
    <citation type="journal article" date="2013" name="Nat. Commun.">
        <title>Genome analysis reveals insights into physiology and longevity of the Brandt's bat Myotis brandtii.</title>
        <authorList>
            <person name="Seim I."/>
            <person name="Fang X."/>
            <person name="Xiong Z."/>
            <person name="Lobanov A.V."/>
            <person name="Huang Z."/>
            <person name="Ma S."/>
            <person name="Feng Y."/>
            <person name="Turanov A.A."/>
            <person name="Zhu Y."/>
            <person name="Lenz T.L."/>
            <person name="Gerashchenko M.V."/>
            <person name="Fan D."/>
            <person name="Hee Yim S."/>
            <person name="Yao X."/>
            <person name="Jordan D."/>
            <person name="Xiong Y."/>
            <person name="Ma Y."/>
            <person name="Lyapunov A.N."/>
            <person name="Chen G."/>
            <person name="Kulakova O.I."/>
            <person name="Sun Y."/>
            <person name="Lee S.G."/>
            <person name="Bronson R.T."/>
            <person name="Moskalev A.A."/>
            <person name="Sunyaev S.R."/>
            <person name="Zhang G."/>
            <person name="Krogh A."/>
            <person name="Wang J."/>
            <person name="Gladyshev V.N."/>
        </authorList>
    </citation>
    <scope>NUCLEOTIDE SEQUENCE [LARGE SCALE GENOMIC DNA]</scope>
</reference>
<comment type="subunit">
    <text evidence="12">Component of the ATP synthase complex composed at least of ATP5F1A/subunit alpha, ATP5F1B/subunit beta, ATP5MC1/subunit c (homooctomer), MT-ATP6/subunit a, MT-ATP8/subunit 8, ATP5ME/subunit e, ATP5MF/subunit f, ATP5MG/subunit g, ATP5MK/subunit k, ATP5MJ/subunit j, ATP5F1C/subunit gamma, ATP5F1D/subunit delta, ATP5F1E/subunit epsilon, ATP5PF/subunit F6, ATP5PB/subunit b, ATP5PD/subunit d, ATP5PO/subunit OSCP. ATP synthase complex consists of a soluble F(1) head domain (subunits alpha(3) and beta(3)) - the catalytic core - and a membrane F(0) domain - the membrane proton channel (subunits c, a, 8, e, f, g, k and j). These two domains are linked by a central stalk (subunits gamma, delta, and epsilon) rotating inside the F1 region and a stationary peripheral stalk (subunits F6, b, d, and OSCP).</text>
</comment>
<evidence type="ECO:0000256" key="13">
    <source>
        <dbReference type="ARBA" id="ARBA00073432"/>
    </source>
</evidence>
<dbReference type="GO" id="GO:0046933">
    <property type="term" value="F:proton-transporting ATP synthase activity, rotational mechanism"/>
    <property type="evidence" value="ECO:0007669"/>
    <property type="project" value="InterPro"/>
</dbReference>
<dbReference type="Proteomes" id="UP000052978">
    <property type="component" value="Unassembled WGS sequence"/>
</dbReference>
<evidence type="ECO:0000256" key="8">
    <source>
        <dbReference type="ARBA" id="ARBA00023128"/>
    </source>
</evidence>
<sequence>MAWVMVTLKQSEPLMQPVSVQAISITNAAEDNMKPYEVRRFSTSVARPFAKLVRPPVQVYGVEGRYATALYSAASKQNKLDQVEKELSRVAQLLKEPKMAASILNPFTKRSVKVKSLNDLTAKEKLSPLTANLINLLAENGRLTSTPAVIAAFSTMMSVHRGEVPCTVTTASALDEATLSELKTVLNSFLAKGQVLQLKVKTDPSIMGGMIVRIGERYVDMSAKTKIQKLSKAMREVF</sequence>
<dbReference type="Gene3D" id="1.10.520.20">
    <property type="entry name" value="N-terminal domain of the delta subunit of the F1F0-ATP synthase"/>
    <property type="match status" value="1"/>
</dbReference>
<dbReference type="HAMAP" id="MF_01416">
    <property type="entry name" value="ATP_synth_delta_bact"/>
    <property type="match status" value="1"/>
</dbReference>
<keyword evidence="7" id="KW-0406">Ion transport</keyword>
<keyword evidence="6" id="KW-0809">Transit peptide</keyword>
<dbReference type="FunFam" id="1.10.520.20:FF:000002">
    <property type="entry name" value="ATP synthase subunit O, mitochondrial"/>
    <property type="match status" value="1"/>
</dbReference>
<dbReference type="InterPro" id="IPR020781">
    <property type="entry name" value="ATPase_OSCP/d_CS"/>
</dbReference>
<dbReference type="Pfam" id="PF00213">
    <property type="entry name" value="OSCP"/>
    <property type="match status" value="1"/>
</dbReference>
<evidence type="ECO:0000256" key="3">
    <source>
        <dbReference type="ARBA" id="ARBA00022448"/>
    </source>
</evidence>
<keyword evidence="8" id="KW-0496">Mitochondrion</keyword>
<gene>
    <name evidence="15" type="ORF">D623_10017953</name>
</gene>
<dbReference type="InterPro" id="IPR026015">
    <property type="entry name" value="ATP_synth_OSCP/delta_N_sf"/>
</dbReference>
<accession>S7P2D5</accession>
<dbReference type="InterPro" id="IPR000711">
    <property type="entry name" value="ATPase_OSCP/dsu"/>
</dbReference>
<evidence type="ECO:0000256" key="12">
    <source>
        <dbReference type="ARBA" id="ARBA00064647"/>
    </source>
</evidence>
<dbReference type="SUPFAM" id="SSF47928">
    <property type="entry name" value="N-terminal domain of the delta subunit of the F1F0-ATP synthase"/>
    <property type="match status" value="1"/>
</dbReference>
<protein>
    <recommendedName>
        <fullName evidence="13">ATP synthase peripheral stalk subunit OSCP, mitochondrial</fullName>
    </recommendedName>
    <alternativeName>
        <fullName evidence="14">ATP synthase subunit O</fullName>
    </alternativeName>
    <alternativeName>
        <fullName evidence="11">Oligomycin sensitivity conferral protein</fullName>
    </alternativeName>
</protein>
<keyword evidence="10" id="KW-0066">ATP synthesis</keyword>
<evidence type="ECO:0000256" key="5">
    <source>
        <dbReference type="ARBA" id="ARBA00022792"/>
    </source>
</evidence>
<evidence type="ECO:0000256" key="14">
    <source>
        <dbReference type="ARBA" id="ARBA00078525"/>
    </source>
</evidence>
<evidence type="ECO:0000256" key="11">
    <source>
        <dbReference type="ARBA" id="ARBA00033369"/>
    </source>
</evidence>